<dbReference type="Proteomes" id="UP000721844">
    <property type="component" value="Unassembled WGS sequence"/>
</dbReference>
<proteinExistence type="predicted"/>
<evidence type="ECO:0000313" key="3">
    <source>
        <dbReference type="Proteomes" id="UP000721844"/>
    </source>
</evidence>
<sequence>MTTIDPAQARYIEDLKAPELTADDIPFVSFNAGMLTLVLTRLRHDNDKQGEPVRVVVGRVTIPRQTADTIVGNIKAYLEKNPLIASPQPAPITLDDDECLPVHPGTSSVN</sequence>
<organism evidence="2 3">
    <name type="scientific">Acidisoma cellulosilyticum</name>
    <dbReference type="NCBI Taxonomy" id="2802395"/>
    <lineage>
        <taxon>Bacteria</taxon>
        <taxon>Pseudomonadati</taxon>
        <taxon>Pseudomonadota</taxon>
        <taxon>Alphaproteobacteria</taxon>
        <taxon>Acetobacterales</taxon>
        <taxon>Acidocellaceae</taxon>
        <taxon>Acidisoma</taxon>
    </lineage>
</organism>
<accession>A0A964E3M8</accession>
<dbReference type="EMBL" id="JAESVA010000002">
    <property type="protein sequence ID" value="MCB8880113.1"/>
    <property type="molecule type" value="Genomic_DNA"/>
</dbReference>
<dbReference type="AlphaFoldDB" id="A0A964E3M8"/>
<name>A0A964E3M8_9PROT</name>
<reference evidence="2 3" key="1">
    <citation type="journal article" date="2021" name="Microorganisms">
        <title>Acidisoma silvae sp. nov. and Acidisomacellulosilytica sp. nov., Two Acidophilic Bacteria Isolated from Decaying Wood, Hydrolyzing Cellulose and Producing Poly-3-hydroxybutyrate.</title>
        <authorList>
            <person name="Mieszkin S."/>
            <person name="Pouder E."/>
            <person name="Uroz S."/>
            <person name="Simon-Colin C."/>
            <person name="Alain K."/>
        </authorList>
    </citation>
    <scope>NUCLEOTIDE SEQUENCE [LARGE SCALE GENOMIC DNA]</scope>
    <source>
        <strain evidence="2 3">HW T5.17</strain>
    </source>
</reference>
<evidence type="ECO:0000313" key="2">
    <source>
        <dbReference type="EMBL" id="MCB8880113.1"/>
    </source>
</evidence>
<evidence type="ECO:0000256" key="1">
    <source>
        <dbReference type="SAM" id="MobiDB-lite"/>
    </source>
</evidence>
<feature type="region of interest" description="Disordered" evidence="1">
    <location>
        <begin position="88"/>
        <end position="110"/>
    </location>
</feature>
<dbReference type="RefSeq" id="WP_227306719.1">
    <property type="nucleotide sequence ID" value="NZ_JAESVA010000002.1"/>
</dbReference>
<protein>
    <recommendedName>
        <fullName evidence="4">DUF3467 domain-containing protein</fullName>
    </recommendedName>
</protein>
<keyword evidence="3" id="KW-1185">Reference proteome</keyword>
<evidence type="ECO:0008006" key="4">
    <source>
        <dbReference type="Google" id="ProtNLM"/>
    </source>
</evidence>
<comment type="caution">
    <text evidence="2">The sequence shown here is derived from an EMBL/GenBank/DDBJ whole genome shotgun (WGS) entry which is preliminary data.</text>
</comment>
<gene>
    <name evidence="2" type="ORF">ACELLULO517_07690</name>
</gene>